<dbReference type="InterPro" id="IPR014284">
    <property type="entry name" value="RNA_pol_sigma-70_dom"/>
</dbReference>
<evidence type="ECO:0000256" key="4">
    <source>
        <dbReference type="ARBA" id="ARBA00023163"/>
    </source>
</evidence>
<keyword evidence="5" id="KW-0812">Transmembrane</keyword>
<keyword evidence="4" id="KW-0804">Transcription</keyword>
<dbReference type="InterPro" id="IPR040680">
    <property type="entry name" value="DUF5643"/>
</dbReference>
<dbReference type="NCBIfam" id="TIGR02937">
    <property type="entry name" value="sigma70-ECF"/>
    <property type="match status" value="1"/>
</dbReference>
<dbReference type="Proteomes" id="UP001165422">
    <property type="component" value="Unassembled WGS sequence"/>
</dbReference>
<evidence type="ECO:0000259" key="6">
    <source>
        <dbReference type="Pfam" id="PF04542"/>
    </source>
</evidence>
<evidence type="ECO:0000256" key="5">
    <source>
        <dbReference type="SAM" id="Phobius"/>
    </source>
</evidence>
<dbReference type="EMBL" id="JAJJPB010000024">
    <property type="protein sequence ID" value="MCC9296183.1"/>
    <property type="molecule type" value="Genomic_DNA"/>
</dbReference>
<accession>A0ABS8N8P6</accession>
<feature type="transmembrane region" description="Helical" evidence="5">
    <location>
        <begin position="171"/>
        <end position="196"/>
    </location>
</feature>
<reference evidence="9" key="1">
    <citation type="submission" date="2021-11" db="EMBL/GenBank/DDBJ databases">
        <authorList>
            <person name="Qingchun L."/>
            <person name="Dong Z."/>
            <person name="Zongwei Q."/>
            <person name="Jia Z."/>
            <person name="Duotao L."/>
        </authorList>
    </citation>
    <scope>NUCLEOTIDE SEQUENCE</scope>
    <source>
        <strain evidence="9">WLY-B-L2</strain>
    </source>
</reference>
<evidence type="ECO:0000259" key="7">
    <source>
        <dbReference type="Pfam" id="PF13786"/>
    </source>
</evidence>
<keyword evidence="10" id="KW-1185">Reference proteome</keyword>
<dbReference type="Gene3D" id="1.10.1740.10">
    <property type="match status" value="1"/>
</dbReference>
<keyword evidence="2" id="KW-0731">Sigma factor</keyword>
<organism evidence="9 10">
    <name type="scientific">Clostridium aromativorans</name>
    <dbReference type="NCBI Taxonomy" id="2836848"/>
    <lineage>
        <taxon>Bacteria</taxon>
        <taxon>Bacillati</taxon>
        <taxon>Bacillota</taxon>
        <taxon>Clostridia</taxon>
        <taxon>Eubacteriales</taxon>
        <taxon>Clostridiaceae</taxon>
        <taxon>Clostridium</taxon>
    </lineage>
</organism>
<evidence type="ECO:0000313" key="10">
    <source>
        <dbReference type="Proteomes" id="UP001165422"/>
    </source>
</evidence>
<feature type="domain" description="DUF4179" evidence="7">
    <location>
        <begin position="166"/>
        <end position="258"/>
    </location>
</feature>
<feature type="domain" description="DUF5643" evidence="8">
    <location>
        <begin position="347"/>
        <end position="468"/>
    </location>
</feature>
<evidence type="ECO:0000256" key="2">
    <source>
        <dbReference type="ARBA" id="ARBA00023082"/>
    </source>
</evidence>
<sequence length="596" mass="67899">MNIDENNFVEQIKEKNSKALEFAVDKYSNLVFKVVRTVLNSKFQLQHSEECVNDVFWAVWNNIWSFDPEKGEFKYWITAIAKYKAIDYKRKLFNESTNDSVDNYDFQCDINTEHTIISKENRKEILRAINDMKDLDKQIFIRRYFLCENIENIAESYGLNRRINRKRNFKFLKCASIAAAISLISITGIGMVSPAFAENIPILNSIIQTLNDRLGSHGNYSKYSQPINKSVTSNGVTLTINEAMADGSKLIIGYTVKSNKKIEGLESSSLSRFLKINGKYIDGSTGSASGNYINSCTYVGTEEIHTDLFKNSSNFNVDLNIDELSNIRGKWNFEFSISKDELVKNSRIFKPDKKIDLPDSTANIDKIVFSPIDTSIFVSGNVKTKKYISDSSNNSYNNVFNYNYWIVFDDNGVQLLPKGGGITGDFPGTFSAEMNYMSVKRIPKYLTVIPCNIYSTGAGGTYTDKNGKKVSYKMKGNKPEEIYRVIDGKYPIELPQGRMGKLIINEIKTESNSTTIRFTAVGKAPYFQATNLFVKDNSGKDLAPKRYIDRLDDKHPNEFTIVFPALDSNKKYTLKTTDLSNFEFREDLKFRIDLNE</sequence>
<dbReference type="PANTHER" id="PTHR43133:SF8">
    <property type="entry name" value="RNA POLYMERASE SIGMA FACTOR HI_1459-RELATED"/>
    <property type="match status" value="1"/>
</dbReference>
<evidence type="ECO:0000256" key="1">
    <source>
        <dbReference type="ARBA" id="ARBA00023015"/>
    </source>
</evidence>
<protein>
    <submittedName>
        <fullName evidence="9">Sigma-70 family RNA polymerase sigma factor</fullName>
    </submittedName>
</protein>
<gene>
    <name evidence="9" type="ORF">LN736_15085</name>
</gene>
<dbReference type="PANTHER" id="PTHR43133">
    <property type="entry name" value="RNA POLYMERASE ECF-TYPE SIGMA FACTO"/>
    <property type="match status" value="1"/>
</dbReference>
<keyword evidence="5" id="KW-1133">Transmembrane helix</keyword>
<dbReference type="SUPFAM" id="SSF88946">
    <property type="entry name" value="Sigma2 domain of RNA polymerase sigma factors"/>
    <property type="match status" value="1"/>
</dbReference>
<dbReference type="InterPro" id="IPR013325">
    <property type="entry name" value="RNA_pol_sigma_r2"/>
</dbReference>
<dbReference type="InterPro" id="IPR025436">
    <property type="entry name" value="DUF4179"/>
</dbReference>
<evidence type="ECO:0000256" key="3">
    <source>
        <dbReference type="ARBA" id="ARBA00023125"/>
    </source>
</evidence>
<dbReference type="Pfam" id="PF04542">
    <property type="entry name" value="Sigma70_r2"/>
    <property type="match status" value="1"/>
</dbReference>
<feature type="domain" description="RNA polymerase sigma-70 region 2" evidence="6">
    <location>
        <begin position="24"/>
        <end position="91"/>
    </location>
</feature>
<keyword evidence="3" id="KW-0238">DNA-binding</keyword>
<keyword evidence="5" id="KW-0472">Membrane</keyword>
<dbReference type="Pfam" id="PF13786">
    <property type="entry name" value="DUF4179"/>
    <property type="match status" value="1"/>
</dbReference>
<dbReference type="Pfam" id="PF18705">
    <property type="entry name" value="DUF5643"/>
    <property type="match status" value="1"/>
</dbReference>
<comment type="caution">
    <text evidence="9">The sequence shown here is derived from an EMBL/GenBank/DDBJ whole genome shotgun (WGS) entry which is preliminary data.</text>
</comment>
<dbReference type="RefSeq" id="WP_229981889.1">
    <property type="nucleotide sequence ID" value="NZ_JAJJPB010000024.1"/>
</dbReference>
<evidence type="ECO:0000259" key="8">
    <source>
        <dbReference type="Pfam" id="PF18705"/>
    </source>
</evidence>
<dbReference type="Gene3D" id="2.60.40.1630">
    <property type="entry name" value="bacillus anthracis domain"/>
    <property type="match status" value="1"/>
</dbReference>
<proteinExistence type="predicted"/>
<dbReference type="InterPro" id="IPR007627">
    <property type="entry name" value="RNA_pol_sigma70_r2"/>
</dbReference>
<name>A0ABS8N8P6_9CLOT</name>
<dbReference type="InterPro" id="IPR039425">
    <property type="entry name" value="RNA_pol_sigma-70-like"/>
</dbReference>
<keyword evidence="1" id="KW-0805">Transcription regulation</keyword>
<evidence type="ECO:0000313" key="9">
    <source>
        <dbReference type="EMBL" id="MCC9296183.1"/>
    </source>
</evidence>